<dbReference type="PANTHER" id="PTHR43671:SF98">
    <property type="entry name" value="SERINE_THREONINE-PROTEIN KINASE NEK11"/>
    <property type="match status" value="1"/>
</dbReference>
<evidence type="ECO:0000256" key="7">
    <source>
        <dbReference type="ARBA" id="ARBA00047899"/>
    </source>
</evidence>
<keyword evidence="5 11" id="KW-0418">Kinase</keyword>
<keyword evidence="2" id="KW-0723">Serine/threonine-protein kinase</keyword>
<dbReference type="Pfam" id="PF00069">
    <property type="entry name" value="Pkinase"/>
    <property type="match status" value="1"/>
</dbReference>
<dbReference type="GO" id="GO:0004674">
    <property type="term" value="F:protein serine/threonine kinase activity"/>
    <property type="evidence" value="ECO:0007669"/>
    <property type="project" value="UniProtKB-KW"/>
</dbReference>
<evidence type="ECO:0000313" key="11">
    <source>
        <dbReference type="EMBL" id="CUG91211.1"/>
    </source>
</evidence>
<evidence type="ECO:0000256" key="3">
    <source>
        <dbReference type="ARBA" id="ARBA00022679"/>
    </source>
</evidence>
<dbReference type="PROSITE" id="PS50011">
    <property type="entry name" value="PROTEIN_KINASE_DOM"/>
    <property type="match status" value="1"/>
</dbReference>
<proteinExistence type="predicted"/>
<evidence type="ECO:0000256" key="6">
    <source>
        <dbReference type="ARBA" id="ARBA00022840"/>
    </source>
</evidence>
<evidence type="ECO:0000256" key="4">
    <source>
        <dbReference type="ARBA" id="ARBA00022741"/>
    </source>
</evidence>
<dbReference type="InterPro" id="IPR011009">
    <property type="entry name" value="Kinase-like_dom_sf"/>
</dbReference>
<keyword evidence="12" id="KW-1185">Reference proteome</keyword>
<keyword evidence="6" id="KW-0067">ATP-binding</keyword>
<feature type="region of interest" description="Disordered" evidence="9">
    <location>
        <begin position="407"/>
        <end position="441"/>
    </location>
</feature>
<dbReference type="InterPro" id="IPR000719">
    <property type="entry name" value="Prot_kinase_dom"/>
</dbReference>
<evidence type="ECO:0000256" key="5">
    <source>
        <dbReference type="ARBA" id="ARBA00022777"/>
    </source>
</evidence>
<feature type="domain" description="Protein kinase" evidence="10">
    <location>
        <begin position="119"/>
        <end position="501"/>
    </location>
</feature>
<name>A0A0S4JLZ2_BODSA</name>
<comment type="catalytic activity">
    <reaction evidence="8">
        <text>L-seryl-[protein] + ATP = O-phospho-L-seryl-[protein] + ADP + H(+)</text>
        <dbReference type="Rhea" id="RHEA:17989"/>
        <dbReference type="Rhea" id="RHEA-COMP:9863"/>
        <dbReference type="Rhea" id="RHEA-COMP:11604"/>
        <dbReference type="ChEBI" id="CHEBI:15378"/>
        <dbReference type="ChEBI" id="CHEBI:29999"/>
        <dbReference type="ChEBI" id="CHEBI:30616"/>
        <dbReference type="ChEBI" id="CHEBI:83421"/>
        <dbReference type="ChEBI" id="CHEBI:456216"/>
        <dbReference type="EC" id="2.7.11.1"/>
    </reaction>
</comment>
<reference evidence="12" key="1">
    <citation type="submission" date="2015-09" db="EMBL/GenBank/DDBJ databases">
        <authorList>
            <consortium name="Pathogen Informatics"/>
        </authorList>
    </citation>
    <scope>NUCLEOTIDE SEQUENCE [LARGE SCALE GENOMIC DNA]</scope>
    <source>
        <strain evidence="12">Lake Konstanz</strain>
    </source>
</reference>
<evidence type="ECO:0000256" key="1">
    <source>
        <dbReference type="ARBA" id="ARBA00012513"/>
    </source>
</evidence>
<dbReference type="PROSITE" id="PS00108">
    <property type="entry name" value="PROTEIN_KINASE_ST"/>
    <property type="match status" value="1"/>
</dbReference>
<comment type="catalytic activity">
    <reaction evidence="7">
        <text>L-threonyl-[protein] + ATP = O-phospho-L-threonyl-[protein] + ADP + H(+)</text>
        <dbReference type="Rhea" id="RHEA:46608"/>
        <dbReference type="Rhea" id="RHEA-COMP:11060"/>
        <dbReference type="Rhea" id="RHEA-COMP:11605"/>
        <dbReference type="ChEBI" id="CHEBI:15378"/>
        <dbReference type="ChEBI" id="CHEBI:30013"/>
        <dbReference type="ChEBI" id="CHEBI:30616"/>
        <dbReference type="ChEBI" id="CHEBI:61977"/>
        <dbReference type="ChEBI" id="CHEBI:456216"/>
        <dbReference type="EC" id="2.7.11.1"/>
    </reaction>
</comment>
<dbReference type="InterPro" id="IPR050660">
    <property type="entry name" value="NEK_Ser/Thr_kinase"/>
</dbReference>
<evidence type="ECO:0000259" key="10">
    <source>
        <dbReference type="PROSITE" id="PS50011"/>
    </source>
</evidence>
<dbReference type="SUPFAM" id="SSF56112">
    <property type="entry name" value="Protein kinase-like (PK-like)"/>
    <property type="match status" value="1"/>
</dbReference>
<evidence type="ECO:0000256" key="9">
    <source>
        <dbReference type="SAM" id="MobiDB-lite"/>
    </source>
</evidence>
<keyword evidence="4" id="KW-0547">Nucleotide-binding</keyword>
<evidence type="ECO:0000256" key="2">
    <source>
        <dbReference type="ARBA" id="ARBA00022527"/>
    </source>
</evidence>
<dbReference type="EC" id="2.7.11.1" evidence="1"/>
<dbReference type="VEuPathDB" id="TriTrypDB:BSAL_30755"/>
<gene>
    <name evidence="11" type="ORF">BSAL_30755</name>
</gene>
<dbReference type="SMART" id="SM00220">
    <property type="entry name" value="S_TKc"/>
    <property type="match status" value="1"/>
</dbReference>
<organism evidence="11 12">
    <name type="scientific">Bodo saltans</name>
    <name type="common">Flagellated protozoan</name>
    <dbReference type="NCBI Taxonomy" id="75058"/>
    <lineage>
        <taxon>Eukaryota</taxon>
        <taxon>Discoba</taxon>
        <taxon>Euglenozoa</taxon>
        <taxon>Kinetoplastea</taxon>
        <taxon>Metakinetoplastina</taxon>
        <taxon>Eubodonida</taxon>
        <taxon>Bodonidae</taxon>
        <taxon>Bodo</taxon>
    </lineage>
</organism>
<evidence type="ECO:0000313" key="12">
    <source>
        <dbReference type="Proteomes" id="UP000051952"/>
    </source>
</evidence>
<dbReference type="EMBL" id="CYKH01001899">
    <property type="protein sequence ID" value="CUG91211.1"/>
    <property type="molecule type" value="Genomic_DNA"/>
</dbReference>
<sequence>MHDDSGSSWECSNLAVVMRIASRLHPISAATLGVATNNASSTPPPPVAPTSQHPVMPTCSFCSPFKDVLPCHIDELFAVCYIPRSHGGEASTYTCQPLRNVLDRLNDDHRDPFDANGGGFLPVDVGCGGDGKVILGSYRNTPVAMKVMTVGSERGDVASAKIDRRMKSLLSEATVGAAVHVKQNENVPGASMLARLKGVTVVCGHPRRGHTIVLVQQYYQLGSFDRLVHRRRRQQGLTRSSALPQCPLFTQRECASVLVSSCRSLQFLHDTIKVVHRDVKPANMFLSFTLRNEDDMIDDVGDTDAVAVVLGDLGLTREATSVKTTCGTPKFMAPELVLPTALFPSFRSGGFTPVSSTNTTATSSSRAKHDAPYGPPVDIFGLGVSIQYAVSGGAMDAVRKFWVTPSANPNQQLRGGGGSLSGSPRKVPQIMTSGGGSSAPPSLDTFVLPKSWCCSKRSPSCDCDGLHSDFIALINRMVNPNPGLRPTASNILSEVVAWPWMGKMDSKVRDHMHGHLLRPLSDPMNTVASWADKKGNVQTIVGGSLNLVREELLALLPARSAVSAAVEGFATPKESATPPSTQRIDVGAFSTVSVSTVSTWTASASALAIAPQQPLLTKRSSGKGFEDYVAYFTPQVKNSNVEDHTNMKVG</sequence>
<dbReference type="Proteomes" id="UP000051952">
    <property type="component" value="Unassembled WGS sequence"/>
</dbReference>
<dbReference type="Gene3D" id="1.10.510.10">
    <property type="entry name" value="Transferase(Phosphotransferase) domain 1"/>
    <property type="match status" value="1"/>
</dbReference>
<dbReference type="GO" id="GO:0005524">
    <property type="term" value="F:ATP binding"/>
    <property type="evidence" value="ECO:0007669"/>
    <property type="project" value="UniProtKB-KW"/>
</dbReference>
<accession>A0A0S4JLZ2</accession>
<dbReference type="AlphaFoldDB" id="A0A0S4JLZ2"/>
<protein>
    <recommendedName>
        <fullName evidence="1">non-specific serine/threonine protein kinase</fullName>
        <ecNumber evidence="1">2.7.11.1</ecNumber>
    </recommendedName>
</protein>
<dbReference type="PANTHER" id="PTHR43671">
    <property type="entry name" value="SERINE/THREONINE-PROTEIN KINASE NEK"/>
    <property type="match status" value="1"/>
</dbReference>
<keyword evidence="3" id="KW-0808">Transferase</keyword>
<dbReference type="InterPro" id="IPR008271">
    <property type="entry name" value="Ser/Thr_kinase_AS"/>
</dbReference>
<evidence type="ECO:0000256" key="8">
    <source>
        <dbReference type="ARBA" id="ARBA00048679"/>
    </source>
</evidence>